<protein>
    <submittedName>
        <fullName evidence="3">Uncharacterized protein</fullName>
    </submittedName>
</protein>
<dbReference type="EMBL" id="GBXI01014947">
    <property type="protein sequence ID" value="JAC99344.1"/>
    <property type="molecule type" value="Transcribed_RNA"/>
</dbReference>
<feature type="compositionally biased region" description="Low complexity" evidence="1">
    <location>
        <begin position="215"/>
        <end position="225"/>
    </location>
</feature>
<sequence>MSFLDEQKECADTNKDLSEQFSHHVSDRVKLYEANMKGSASPAYYSTNKNNNIRHVVPVGVLIVLFTLYLTTTAIQFKYGNNAQPEDERNSNLETTLKDQEMQGQETAKRIKILEKLLEYKDLCTELEVFTKDLRWVNEIIEKENEMEETEGKESECEQITVESTTISLGGDNCQIHDQKELKYEEKPTEIVQTQRTSRDKSNTVRQNGKRRSNKALAKNNQINNKNDKNNHSTTNNNNNKKDHSVTKKSNTAEPIIYMFALVFIYLLLKAASDINQHYKSQNKGDKRLRRCSLQSYAQAHKQDRRASKDSSSIKSKKESLLEMRSKSVDRFNDTAMKKSEILANLRKYTSFDEHNRLSNVQCRVHGPPLLQPSREILNCGENTFNHMESTPPKVSGRRCSVPISLNFQRQNVKVIGLPISNLDRRTSLSGAHIGLETNLIDHGQDAPFHEVKRRVRMINRH</sequence>
<feature type="region of interest" description="Disordered" evidence="1">
    <location>
        <begin position="297"/>
        <end position="322"/>
    </location>
</feature>
<reference evidence="3" key="1">
    <citation type="submission" date="2014-11" db="EMBL/GenBank/DDBJ databases">
        <authorList>
            <person name="Geib S."/>
        </authorList>
    </citation>
    <scope>NUCLEOTIDE SEQUENCE</scope>
</reference>
<feature type="region of interest" description="Disordered" evidence="1">
    <location>
        <begin position="185"/>
        <end position="248"/>
    </location>
</feature>
<accession>A0A0A1WLH1</accession>
<organism evidence="3">
    <name type="scientific">Zeugodacus cucurbitae</name>
    <name type="common">Melon fruit fly</name>
    <name type="synonym">Bactrocera cucurbitae</name>
    <dbReference type="NCBI Taxonomy" id="28588"/>
    <lineage>
        <taxon>Eukaryota</taxon>
        <taxon>Metazoa</taxon>
        <taxon>Ecdysozoa</taxon>
        <taxon>Arthropoda</taxon>
        <taxon>Hexapoda</taxon>
        <taxon>Insecta</taxon>
        <taxon>Pterygota</taxon>
        <taxon>Neoptera</taxon>
        <taxon>Endopterygota</taxon>
        <taxon>Diptera</taxon>
        <taxon>Brachycera</taxon>
        <taxon>Muscomorpha</taxon>
        <taxon>Tephritoidea</taxon>
        <taxon>Tephritidae</taxon>
        <taxon>Zeugodacus</taxon>
        <taxon>Zeugodacus</taxon>
    </lineage>
</organism>
<keyword evidence="2" id="KW-1133">Transmembrane helix</keyword>
<dbReference type="AlphaFoldDB" id="A0A0A1WLH1"/>
<proteinExistence type="predicted"/>
<name>A0A0A1WLH1_ZEUCU</name>
<evidence type="ECO:0000256" key="1">
    <source>
        <dbReference type="SAM" id="MobiDB-lite"/>
    </source>
</evidence>
<feature type="transmembrane region" description="Helical" evidence="2">
    <location>
        <begin position="56"/>
        <end position="77"/>
    </location>
</feature>
<gene>
    <name evidence="3" type="ORF">g.15448</name>
</gene>
<keyword evidence="2" id="KW-0812">Transmembrane</keyword>
<reference evidence="3" key="2">
    <citation type="journal article" date="2015" name="Gigascience">
        <title>Reconstructing a comprehensive transcriptome assembly of a white-pupal translocated strain of the pest fruit fly Bactrocera cucurbitae.</title>
        <authorList>
            <person name="Sim S.B."/>
            <person name="Calla B."/>
            <person name="Hall B."/>
            <person name="DeRego T."/>
            <person name="Geib S.M."/>
        </authorList>
    </citation>
    <scope>NUCLEOTIDE SEQUENCE</scope>
</reference>
<evidence type="ECO:0000313" key="3">
    <source>
        <dbReference type="EMBL" id="JAC99344.1"/>
    </source>
</evidence>
<keyword evidence="2" id="KW-0472">Membrane</keyword>
<evidence type="ECO:0000256" key="2">
    <source>
        <dbReference type="SAM" id="Phobius"/>
    </source>
</evidence>